<evidence type="ECO:0000313" key="1">
    <source>
        <dbReference type="EMBL" id="KAK7495394.1"/>
    </source>
</evidence>
<dbReference type="Proteomes" id="UP001519460">
    <property type="component" value="Unassembled WGS sequence"/>
</dbReference>
<keyword evidence="2" id="KW-1185">Reference proteome</keyword>
<name>A0ABD0L7Q5_9CAEN</name>
<sequence>MSSVPASVRGFLIYVYSKVSTVDYCQNSPLTRAASRLSHTGHVAQDTGLAKSATERSYLFWTVIAGALETFLLHRVLPLACIGEKARSVCVKVFFPAKCIASNYVSQTVRLLIDLARHCTVPDLLLGRTIVMGNPD</sequence>
<protein>
    <submittedName>
        <fullName evidence="1">Uncharacterized protein</fullName>
    </submittedName>
</protein>
<proteinExistence type="predicted"/>
<dbReference type="EMBL" id="JACVVK020000075">
    <property type="protein sequence ID" value="KAK7495394.1"/>
    <property type="molecule type" value="Genomic_DNA"/>
</dbReference>
<evidence type="ECO:0000313" key="2">
    <source>
        <dbReference type="Proteomes" id="UP001519460"/>
    </source>
</evidence>
<accession>A0ABD0L7Q5</accession>
<reference evidence="1 2" key="1">
    <citation type="journal article" date="2023" name="Sci. Data">
        <title>Genome assembly of the Korean intertidal mud-creeper Batillaria attramentaria.</title>
        <authorList>
            <person name="Patra A.K."/>
            <person name="Ho P.T."/>
            <person name="Jun S."/>
            <person name="Lee S.J."/>
            <person name="Kim Y."/>
            <person name="Won Y.J."/>
        </authorList>
    </citation>
    <scope>NUCLEOTIDE SEQUENCE [LARGE SCALE GENOMIC DNA]</scope>
    <source>
        <strain evidence="1">Wonlab-2016</strain>
    </source>
</reference>
<gene>
    <name evidence="1" type="ORF">BaRGS_00013333</name>
</gene>
<dbReference type="AlphaFoldDB" id="A0ABD0L7Q5"/>
<organism evidence="1 2">
    <name type="scientific">Batillaria attramentaria</name>
    <dbReference type="NCBI Taxonomy" id="370345"/>
    <lineage>
        <taxon>Eukaryota</taxon>
        <taxon>Metazoa</taxon>
        <taxon>Spiralia</taxon>
        <taxon>Lophotrochozoa</taxon>
        <taxon>Mollusca</taxon>
        <taxon>Gastropoda</taxon>
        <taxon>Caenogastropoda</taxon>
        <taxon>Sorbeoconcha</taxon>
        <taxon>Cerithioidea</taxon>
        <taxon>Batillariidae</taxon>
        <taxon>Batillaria</taxon>
    </lineage>
</organism>
<comment type="caution">
    <text evidence="1">The sequence shown here is derived from an EMBL/GenBank/DDBJ whole genome shotgun (WGS) entry which is preliminary data.</text>
</comment>